<dbReference type="PANTHER" id="PTHR19375">
    <property type="entry name" value="HEAT SHOCK PROTEIN 70KDA"/>
    <property type="match status" value="1"/>
</dbReference>
<keyword evidence="2" id="KW-0547">Nucleotide-binding</keyword>
<accession>A0A821A798</accession>
<evidence type="ECO:0000256" key="3">
    <source>
        <dbReference type="ARBA" id="ARBA00022840"/>
    </source>
</evidence>
<organism evidence="4 5">
    <name type="scientific">Rotaria magnacalcarata</name>
    <dbReference type="NCBI Taxonomy" id="392030"/>
    <lineage>
        <taxon>Eukaryota</taxon>
        <taxon>Metazoa</taxon>
        <taxon>Spiralia</taxon>
        <taxon>Gnathifera</taxon>
        <taxon>Rotifera</taxon>
        <taxon>Eurotatoria</taxon>
        <taxon>Bdelloidea</taxon>
        <taxon>Philodinida</taxon>
        <taxon>Philodinidae</taxon>
        <taxon>Rotaria</taxon>
    </lineage>
</organism>
<dbReference type="EMBL" id="CAJOBG010065141">
    <property type="protein sequence ID" value="CAF4570116.1"/>
    <property type="molecule type" value="Genomic_DNA"/>
</dbReference>
<dbReference type="FunFam" id="2.60.34.10:FF:000012">
    <property type="entry name" value="Heat shock 70 kDa protein"/>
    <property type="match status" value="1"/>
</dbReference>
<keyword evidence="3" id="KW-0067">ATP-binding</keyword>
<evidence type="ECO:0000256" key="1">
    <source>
        <dbReference type="ARBA" id="ARBA00007381"/>
    </source>
</evidence>
<dbReference type="GO" id="GO:0140662">
    <property type="term" value="F:ATP-dependent protein folding chaperone"/>
    <property type="evidence" value="ECO:0007669"/>
    <property type="project" value="InterPro"/>
</dbReference>
<evidence type="ECO:0000313" key="4">
    <source>
        <dbReference type="EMBL" id="CAF4570116.1"/>
    </source>
</evidence>
<evidence type="ECO:0000313" key="5">
    <source>
        <dbReference type="Proteomes" id="UP000663866"/>
    </source>
</evidence>
<dbReference type="InterPro" id="IPR029047">
    <property type="entry name" value="HSP70_peptide-bd_sf"/>
</dbReference>
<protein>
    <recommendedName>
        <fullName evidence="6">Heat shock protein 70</fullName>
    </recommendedName>
</protein>
<dbReference type="Gene3D" id="2.60.34.10">
    <property type="entry name" value="Substrate Binding Domain Of DNAk, Chain A, domain 1"/>
    <property type="match status" value="1"/>
</dbReference>
<evidence type="ECO:0000256" key="2">
    <source>
        <dbReference type="ARBA" id="ARBA00022741"/>
    </source>
</evidence>
<gene>
    <name evidence="4" type="ORF">OVN521_LOCUS44010</name>
</gene>
<comment type="caution">
    <text evidence="4">The sequence shown here is derived from an EMBL/GenBank/DDBJ whole genome shotgun (WGS) entry which is preliminary data.</text>
</comment>
<dbReference type="Proteomes" id="UP000663866">
    <property type="component" value="Unassembled WGS sequence"/>
</dbReference>
<comment type="similarity">
    <text evidence="1">Belongs to the heat shock protein 70 family.</text>
</comment>
<evidence type="ECO:0008006" key="6">
    <source>
        <dbReference type="Google" id="ProtNLM"/>
    </source>
</evidence>
<dbReference type="AlphaFoldDB" id="A0A821A798"/>
<keyword evidence="5" id="KW-1185">Reference proteome</keyword>
<feature type="non-terminal residue" evidence="4">
    <location>
        <position position="122"/>
    </location>
</feature>
<sequence>KKSQIFSTAADNQPSVTIQVFEGERPMTKDNHVLGRFDLTGIPPAPRGVPQIEVTFEIDVNGILKVTAEDKGTGNKNNIVINSNTNRLSPEEIDRMIKDSEKFADEDRKVKDRVDAKNELES</sequence>
<dbReference type="GO" id="GO:0005524">
    <property type="term" value="F:ATP binding"/>
    <property type="evidence" value="ECO:0007669"/>
    <property type="project" value="UniProtKB-KW"/>
</dbReference>
<proteinExistence type="inferred from homology"/>
<feature type="non-terminal residue" evidence="4">
    <location>
        <position position="1"/>
    </location>
</feature>
<dbReference type="InterPro" id="IPR013126">
    <property type="entry name" value="Hsp_70_fam"/>
</dbReference>
<name>A0A821A798_9BILA</name>
<reference evidence="4" key="1">
    <citation type="submission" date="2021-02" db="EMBL/GenBank/DDBJ databases">
        <authorList>
            <person name="Nowell W R."/>
        </authorList>
    </citation>
    <scope>NUCLEOTIDE SEQUENCE</scope>
</reference>
<dbReference type="SUPFAM" id="SSF100920">
    <property type="entry name" value="Heat shock protein 70kD (HSP70), peptide-binding domain"/>
    <property type="match status" value="1"/>
</dbReference>
<dbReference type="Pfam" id="PF00012">
    <property type="entry name" value="HSP70"/>
    <property type="match status" value="1"/>
</dbReference>